<organism evidence="1 2">
    <name type="scientific">Tenuifilum thalassicum</name>
    <dbReference type="NCBI Taxonomy" id="2590900"/>
    <lineage>
        <taxon>Bacteria</taxon>
        <taxon>Pseudomonadati</taxon>
        <taxon>Bacteroidota</taxon>
        <taxon>Bacteroidia</taxon>
        <taxon>Bacteroidales</taxon>
        <taxon>Tenuifilaceae</taxon>
        <taxon>Tenuifilum</taxon>
    </lineage>
</organism>
<dbReference type="Proteomes" id="UP000500961">
    <property type="component" value="Chromosome"/>
</dbReference>
<sequence>MYKRRHNTVVDFLGRMHMNTDPFWFYNLVVFFDEDNDNKPPNGMLSFYDLFVDQLDVKLFEEQIPQSLNNSRACFYYLN</sequence>
<dbReference type="RefSeq" id="WP_173072861.1">
    <property type="nucleotide sequence ID" value="NZ_CP041345.1"/>
</dbReference>
<reference evidence="1 2" key="1">
    <citation type="submission" date="2019-07" db="EMBL/GenBank/DDBJ databases">
        <title>Thalassofilum flectens gen. nov., sp. nov., a novel moderate thermophilic anaerobe from a shallow sea hot spring in Kunashir Island (Russia), representing a new family in the order Bacteroidales, and proposal of Thalassofilacea fam. nov.</title>
        <authorList>
            <person name="Kochetkova T.V."/>
            <person name="Podosokorskaya O.A."/>
            <person name="Novikov A."/>
            <person name="Elcheninov A.G."/>
            <person name="Toshchakov S.V."/>
            <person name="Kublanov I.V."/>
        </authorList>
    </citation>
    <scope>NUCLEOTIDE SEQUENCE [LARGE SCALE GENOMIC DNA]</scope>
    <source>
        <strain evidence="1 2">38-H</strain>
    </source>
</reference>
<gene>
    <name evidence="1" type="ORF">FHG85_02965</name>
</gene>
<name>A0A7D4CFS9_9BACT</name>
<keyword evidence="2" id="KW-1185">Reference proteome</keyword>
<dbReference type="AlphaFoldDB" id="A0A7D4CFS9"/>
<dbReference type="KEGG" id="ttz:FHG85_02965"/>
<evidence type="ECO:0000313" key="1">
    <source>
        <dbReference type="EMBL" id="QKG79266.1"/>
    </source>
</evidence>
<evidence type="ECO:0000313" key="2">
    <source>
        <dbReference type="Proteomes" id="UP000500961"/>
    </source>
</evidence>
<protein>
    <submittedName>
        <fullName evidence="1">Uncharacterized protein</fullName>
    </submittedName>
</protein>
<dbReference type="EMBL" id="CP041345">
    <property type="protein sequence ID" value="QKG79266.1"/>
    <property type="molecule type" value="Genomic_DNA"/>
</dbReference>
<accession>A0A7D4CFS9</accession>
<proteinExistence type="predicted"/>